<dbReference type="Proteomes" id="UP000593566">
    <property type="component" value="Unassembled WGS sequence"/>
</dbReference>
<comment type="caution">
    <text evidence="7">The sequence shown here is derived from an EMBL/GenBank/DDBJ whole genome shotgun (WGS) entry which is preliminary data.</text>
</comment>
<comment type="similarity">
    <text evidence="4">Belongs to the class I-like SAM-binding methyltransferase superfamily.</text>
</comment>
<evidence type="ECO:0000313" key="8">
    <source>
        <dbReference type="Proteomes" id="UP000593566"/>
    </source>
</evidence>
<comment type="pathway">
    <text evidence="1">Secondary metabolite biosynthesis.</text>
</comment>
<dbReference type="PANTHER" id="PTHR35897:SF1">
    <property type="entry name" value="METHYLTRANSFERASE AUSD"/>
    <property type="match status" value="1"/>
</dbReference>
<evidence type="ECO:0000256" key="5">
    <source>
        <dbReference type="SAM" id="MobiDB-lite"/>
    </source>
</evidence>
<sequence>MTSTAPLPPPLHRLDDQPDNLIASSDVNWLLNGAMDQEDAKMPPQPETNLETTATNGHTIIPPLQPESKPVKDNKAVPWYHTSLAEIDPVTRDLLENYSKIPSDQVKPHVFAIVRFPSSPTLHPPNPIHLCPPPPPPLTPVLSPSLQREKAWDVYPYPCIGQFLFLNLTINLSPYYPTLVARLRDPAHTLLDLGCCFAQDVRKLVADGARGENLYGADLHGEFLELGYALFRDRRTLRATFFPADVLDPRDLPLRGLDGEMDVVYLGLFLHHFDFATCVRVCVRVVRLLRPRAGSLVMGVQVGALVADEVPIPIPSGGVLFRHDLASFARLWEEVGRVTGTEWRVEARLERAKGFGEKWQIEGTRRLGFEVWRL</sequence>
<keyword evidence="2" id="KW-0808">Transferase</keyword>
<dbReference type="SUPFAM" id="SSF53335">
    <property type="entry name" value="S-adenosyl-L-methionine-dependent methyltransferases"/>
    <property type="match status" value="1"/>
</dbReference>
<dbReference type="Pfam" id="PF13649">
    <property type="entry name" value="Methyltransf_25"/>
    <property type="match status" value="1"/>
</dbReference>
<dbReference type="PANTHER" id="PTHR35897">
    <property type="entry name" value="METHYLTRANSFERASE AUSD"/>
    <property type="match status" value="1"/>
</dbReference>
<feature type="compositionally biased region" description="Polar residues" evidence="5">
    <location>
        <begin position="47"/>
        <end position="58"/>
    </location>
</feature>
<feature type="domain" description="Methyltransferase" evidence="6">
    <location>
        <begin position="191"/>
        <end position="291"/>
    </location>
</feature>
<dbReference type="InterPro" id="IPR051654">
    <property type="entry name" value="Meroterpenoid_MTases"/>
</dbReference>
<keyword evidence="3" id="KW-0949">S-adenosyl-L-methionine</keyword>
<accession>A0A8H6CJ42</accession>
<dbReference type="InterPro" id="IPR041698">
    <property type="entry name" value="Methyltransf_25"/>
</dbReference>
<organism evidence="7 8">
    <name type="scientific">Letharia lupina</name>
    <dbReference type="NCBI Taxonomy" id="560253"/>
    <lineage>
        <taxon>Eukaryota</taxon>
        <taxon>Fungi</taxon>
        <taxon>Dikarya</taxon>
        <taxon>Ascomycota</taxon>
        <taxon>Pezizomycotina</taxon>
        <taxon>Lecanoromycetes</taxon>
        <taxon>OSLEUM clade</taxon>
        <taxon>Lecanoromycetidae</taxon>
        <taxon>Lecanorales</taxon>
        <taxon>Lecanorineae</taxon>
        <taxon>Parmeliaceae</taxon>
        <taxon>Letharia</taxon>
    </lineage>
</organism>
<evidence type="ECO:0000256" key="3">
    <source>
        <dbReference type="ARBA" id="ARBA00022691"/>
    </source>
</evidence>
<proteinExistence type="inferred from homology"/>
<dbReference type="EMBL" id="JACCJB010000009">
    <property type="protein sequence ID" value="KAF6224305.1"/>
    <property type="molecule type" value="Genomic_DNA"/>
</dbReference>
<evidence type="ECO:0000256" key="4">
    <source>
        <dbReference type="ARBA" id="ARBA00038314"/>
    </source>
</evidence>
<evidence type="ECO:0000259" key="6">
    <source>
        <dbReference type="Pfam" id="PF13649"/>
    </source>
</evidence>
<evidence type="ECO:0000256" key="1">
    <source>
        <dbReference type="ARBA" id="ARBA00005179"/>
    </source>
</evidence>
<dbReference type="GeneID" id="59339272"/>
<protein>
    <recommendedName>
        <fullName evidence="6">Methyltransferase domain-containing protein</fullName>
    </recommendedName>
</protein>
<dbReference type="AlphaFoldDB" id="A0A8H6CJ42"/>
<dbReference type="RefSeq" id="XP_037153365.1">
    <property type="nucleotide sequence ID" value="XM_037301731.1"/>
</dbReference>
<evidence type="ECO:0000313" key="7">
    <source>
        <dbReference type="EMBL" id="KAF6224305.1"/>
    </source>
</evidence>
<dbReference type="GO" id="GO:0016740">
    <property type="term" value="F:transferase activity"/>
    <property type="evidence" value="ECO:0007669"/>
    <property type="project" value="UniProtKB-KW"/>
</dbReference>
<reference evidence="7 8" key="1">
    <citation type="journal article" date="2020" name="Genomics">
        <title>Complete, high-quality genomes from long-read metagenomic sequencing of two wolf lichen thalli reveals enigmatic genome architecture.</title>
        <authorList>
            <person name="McKenzie S.K."/>
            <person name="Walston R.F."/>
            <person name="Allen J.L."/>
        </authorList>
    </citation>
    <scope>NUCLEOTIDE SEQUENCE [LARGE SCALE GENOMIC DNA]</scope>
    <source>
        <strain evidence="7">WasteWater1</strain>
    </source>
</reference>
<dbReference type="InterPro" id="IPR029063">
    <property type="entry name" value="SAM-dependent_MTases_sf"/>
</dbReference>
<evidence type="ECO:0000256" key="2">
    <source>
        <dbReference type="ARBA" id="ARBA00022679"/>
    </source>
</evidence>
<name>A0A8H6CJ42_9LECA</name>
<keyword evidence="8" id="KW-1185">Reference proteome</keyword>
<gene>
    <name evidence="7" type="ORF">HO133_010882</name>
</gene>
<feature type="region of interest" description="Disordered" evidence="5">
    <location>
        <begin position="38"/>
        <end position="73"/>
    </location>
</feature>
<dbReference type="Gene3D" id="3.40.50.150">
    <property type="entry name" value="Vaccinia Virus protein VP39"/>
    <property type="match status" value="1"/>
</dbReference>